<dbReference type="Proteomes" id="UP000308600">
    <property type="component" value="Unassembled WGS sequence"/>
</dbReference>
<dbReference type="EMBL" id="ML208259">
    <property type="protein sequence ID" value="TFK77326.1"/>
    <property type="molecule type" value="Genomic_DNA"/>
</dbReference>
<organism evidence="1 2">
    <name type="scientific">Pluteus cervinus</name>
    <dbReference type="NCBI Taxonomy" id="181527"/>
    <lineage>
        <taxon>Eukaryota</taxon>
        <taxon>Fungi</taxon>
        <taxon>Dikarya</taxon>
        <taxon>Basidiomycota</taxon>
        <taxon>Agaricomycotina</taxon>
        <taxon>Agaricomycetes</taxon>
        <taxon>Agaricomycetidae</taxon>
        <taxon>Agaricales</taxon>
        <taxon>Pluteineae</taxon>
        <taxon>Pluteaceae</taxon>
        <taxon>Pluteus</taxon>
    </lineage>
</organism>
<keyword evidence="2" id="KW-1185">Reference proteome</keyword>
<protein>
    <submittedName>
        <fullName evidence="1">NAD(P)-binding protein</fullName>
    </submittedName>
</protein>
<evidence type="ECO:0000313" key="2">
    <source>
        <dbReference type="Proteomes" id="UP000308600"/>
    </source>
</evidence>
<reference evidence="1 2" key="1">
    <citation type="journal article" date="2019" name="Nat. Ecol. Evol.">
        <title>Megaphylogeny resolves global patterns of mushroom evolution.</title>
        <authorList>
            <person name="Varga T."/>
            <person name="Krizsan K."/>
            <person name="Foldi C."/>
            <person name="Dima B."/>
            <person name="Sanchez-Garcia M."/>
            <person name="Sanchez-Ramirez S."/>
            <person name="Szollosi G.J."/>
            <person name="Szarkandi J.G."/>
            <person name="Papp V."/>
            <person name="Albert L."/>
            <person name="Andreopoulos W."/>
            <person name="Angelini C."/>
            <person name="Antonin V."/>
            <person name="Barry K.W."/>
            <person name="Bougher N.L."/>
            <person name="Buchanan P."/>
            <person name="Buyck B."/>
            <person name="Bense V."/>
            <person name="Catcheside P."/>
            <person name="Chovatia M."/>
            <person name="Cooper J."/>
            <person name="Damon W."/>
            <person name="Desjardin D."/>
            <person name="Finy P."/>
            <person name="Geml J."/>
            <person name="Haridas S."/>
            <person name="Hughes K."/>
            <person name="Justo A."/>
            <person name="Karasinski D."/>
            <person name="Kautmanova I."/>
            <person name="Kiss B."/>
            <person name="Kocsube S."/>
            <person name="Kotiranta H."/>
            <person name="LaButti K.M."/>
            <person name="Lechner B.E."/>
            <person name="Liimatainen K."/>
            <person name="Lipzen A."/>
            <person name="Lukacs Z."/>
            <person name="Mihaltcheva S."/>
            <person name="Morgado L.N."/>
            <person name="Niskanen T."/>
            <person name="Noordeloos M.E."/>
            <person name="Ohm R.A."/>
            <person name="Ortiz-Santana B."/>
            <person name="Ovrebo C."/>
            <person name="Racz N."/>
            <person name="Riley R."/>
            <person name="Savchenko A."/>
            <person name="Shiryaev A."/>
            <person name="Soop K."/>
            <person name="Spirin V."/>
            <person name="Szebenyi C."/>
            <person name="Tomsovsky M."/>
            <person name="Tulloss R.E."/>
            <person name="Uehling J."/>
            <person name="Grigoriev I.V."/>
            <person name="Vagvolgyi C."/>
            <person name="Papp T."/>
            <person name="Martin F.M."/>
            <person name="Miettinen O."/>
            <person name="Hibbett D.S."/>
            <person name="Nagy L.G."/>
        </authorList>
    </citation>
    <scope>NUCLEOTIDE SEQUENCE [LARGE SCALE GENOMIC DNA]</scope>
    <source>
        <strain evidence="1 2">NL-1719</strain>
    </source>
</reference>
<name>A0ACD3BI21_9AGAR</name>
<sequence>MKVVLCGTGFLGKNIARAMADSALKSARPLQLQITSRNPQRVHAELSGVVPGIMLLPPTSVDVTDPATLPPAFEDADVIISLVGVLRGSEADFTKVQWKGAENVARVAKMFGAKVIHVSAIGADPSSTIPYARTKALAEASILNICPDATIVRPSIVFGPEDDFFNRFFRLSRYLPFLPVFGGGTTRFQPVFVGDVARAIDIMTRRDDQIQSMISGKIVEAGGPDIFTFRQLMELVLRFNGRKRPIVSIPFFMGAIQGAIMEQLPTNLFTLTRAQVDQLRLDNVVNPSPPSNHVSFASFIESYSRTPLQSVYDVLPTYLE</sequence>
<accession>A0ACD3BI21</accession>
<evidence type="ECO:0000313" key="1">
    <source>
        <dbReference type="EMBL" id="TFK77326.1"/>
    </source>
</evidence>
<gene>
    <name evidence="1" type="ORF">BDN72DRAFT_754455</name>
</gene>
<proteinExistence type="predicted"/>